<feature type="region of interest" description="Disordered" evidence="1">
    <location>
        <begin position="136"/>
        <end position="180"/>
    </location>
</feature>
<evidence type="ECO:0000313" key="2">
    <source>
        <dbReference type="EMBL" id="KAG2579684.1"/>
    </source>
</evidence>
<keyword evidence="3" id="KW-1185">Reference proteome</keyword>
<feature type="compositionally biased region" description="Low complexity" evidence="1">
    <location>
        <begin position="78"/>
        <end position="91"/>
    </location>
</feature>
<evidence type="ECO:0000256" key="1">
    <source>
        <dbReference type="SAM" id="MobiDB-lite"/>
    </source>
</evidence>
<dbReference type="Proteomes" id="UP000823388">
    <property type="component" value="Chromosome 6N"/>
</dbReference>
<dbReference type="EMBL" id="CM029048">
    <property type="protein sequence ID" value="KAG2579684.1"/>
    <property type="molecule type" value="Genomic_DNA"/>
</dbReference>
<organism evidence="2 3">
    <name type="scientific">Panicum virgatum</name>
    <name type="common">Blackwell switchgrass</name>
    <dbReference type="NCBI Taxonomy" id="38727"/>
    <lineage>
        <taxon>Eukaryota</taxon>
        <taxon>Viridiplantae</taxon>
        <taxon>Streptophyta</taxon>
        <taxon>Embryophyta</taxon>
        <taxon>Tracheophyta</taxon>
        <taxon>Spermatophyta</taxon>
        <taxon>Magnoliopsida</taxon>
        <taxon>Liliopsida</taxon>
        <taxon>Poales</taxon>
        <taxon>Poaceae</taxon>
        <taxon>PACMAD clade</taxon>
        <taxon>Panicoideae</taxon>
        <taxon>Panicodae</taxon>
        <taxon>Paniceae</taxon>
        <taxon>Panicinae</taxon>
        <taxon>Panicum</taxon>
        <taxon>Panicum sect. Hiantes</taxon>
    </lineage>
</organism>
<accession>A0A8T0R2A9</accession>
<feature type="compositionally biased region" description="Pro residues" evidence="1">
    <location>
        <begin position="64"/>
        <end position="77"/>
    </location>
</feature>
<evidence type="ECO:0000313" key="3">
    <source>
        <dbReference type="Proteomes" id="UP000823388"/>
    </source>
</evidence>
<protein>
    <submittedName>
        <fullName evidence="2">Uncharacterized protein</fullName>
    </submittedName>
</protein>
<feature type="compositionally biased region" description="Basic and acidic residues" evidence="1">
    <location>
        <begin position="165"/>
        <end position="174"/>
    </location>
</feature>
<sequence length="180" mass="19396">MKNGHNKWRQQGMYNCIYLCTATKVYARKSVRRRLASRLKRLGGKAVACRLASPYRFKNIAEEPPSPPLLTLPPPQPQLQSSAASSHLLPGPSLRPLPLAPACGRRPPTPQAASCNHLLSMAAAGHLLPMDAARPSTMASRWSLPPPNRAPAATPTGPTQGQGWERVRSSRAEPDGATIS</sequence>
<dbReference type="AlphaFoldDB" id="A0A8T0R2A9"/>
<proteinExistence type="predicted"/>
<gene>
    <name evidence="2" type="ORF">PVAP13_6NG277562</name>
</gene>
<name>A0A8T0R2A9_PANVG</name>
<reference evidence="2" key="1">
    <citation type="submission" date="2020-05" db="EMBL/GenBank/DDBJ databases">
        <title>WGS assembly of Panicum virgatum.</title>
        <authorList>
            <person name="Lovell J.T."/>
            <person name="Jenkins J."/>
            <person name="Shu S."/>
            <person name="Juenger T.E."/>
            <person name="Schmutz J."/>
        </authorList>
    </citation>
    <scope>NUCLEOTIDE SEQUENCE</scope>
    <source>
        <strain evidence="2">AP13</strain>
    </source>
</reference>
<feature type="region of interest" description="Disordered" evidence="1">
    <location>
        <begin position="60"/>
        <end position="91"/>
    </location>
</feature>
<feature type="compositionally biased region" description="Low complexity" evidence="1">
    <location>
        <begin position="150"/>
        <end position="163"/>
    </location>
</feature>
<comment type="caution">
    <text evidence="2">The sequence shown here is derived from an EMBL/GenBank/DDBJ whole genome shotgun (WGS) entry which is preliminary data.</text>
</comment>